<comment type="caution">
    <text evidence="1">The sequence shown here is derived from an EMBL/GenBank/DDBJ whole genome shotgun (WGS) entry which is preliminary data.</text>
</comment>
<organism evidence="1 2">
    <name type="scientific">Smittium culicis</name>
    <dbReference type="NCBI Taxonomy" id="133412"/>
    <lineage>
        <taxon>Eukaryota</taxon>
        <taxon>Fungi</taxon>
        <taxon>Fungi incertae sedis</taxon>
        <taxon>Zoopagomycota</taxon>
        <taxon>Kickxellomycotina</taxon>
        <taxon>Harpellomycetes</taxon>
        <taxon>Harpellales</taxon>
        <taxon>Legeriomycetaceae</taxon>
        <taxon>Smittium</taxon>
    </lineage>
</organism>
<dbReference type="AlphaFoldDB" id="A0A1R1YN49"/>
<name>A0A1R1YN49_9FUNG</name>
<reference evidence="2" key="1">
    <citation type="submission" date="2017-01" db="EMBL/GenBank/DDBJ databases">
        <authorList>
            <person name="Wang Y."/>
            <person name="White M."/>
            <person name="Kvist S."/>
            <person name="Moncalvo J.-M."/>
        </authorList>
    </citation>
    <scope>NUCLEOTIDE SEQUENCE [LARGE SCALE GENOMIC DNA]</scope>
    <source>
        <strain evidence="2">ID-206-W2</strain>
    </source>
</reference>
<evidence type="ECO:0000313" key="1">
    <source>
        <dbReference type="EMBL" id="OMJ28347.1"/>
    </source>
</evidence>
<proteinExistence type="predicted"/>
<keyword evidence="2" id="KW-1185">Reference proteome</keyword>
<sequence length="69" mass="8226">MFRDWWNTAELSEKNLTVKLYLLLAVTGFLRTFEMHRIDALRRLSRSSTSNLTRLFFLWSSLICLLSEI</sequence>
<accession>A0A1R1YN49</accession>
<gene>
    <name evidence="1" type="ORF">AYI69_g2177</name>
</gene>
<evidence type="ECO:0000313" key="2">
    <source>
        <dbReference type="Proteomes" id="UP000187429"/>
    </source>
</evidence>
<dbReference type="EMBL" id="LSSM01000622">
    <property type="protein sequence ID" value="OMJ28347.1"/>
    <property type="molecule type" value="Genomic_DNA"/>
</dbReference>
<protein>
    <submittedName>
        <fullName evidence="1">Uncharacterized protein</fullName>
    </submittedName>
</protein>
<dbReference type="OrthoDB" id="7484669at2759"/>
<dbReference type="Proteomes" id="UP000187429">
    <property type="component" value="Unassembled WGS sequence"/>
</dbReference>